<proteinExistence type="predicted"/>
<dbReference type="EMBL" id="ABMABF030000014">
    <property type="protein sequence ID" value="EMJ5135900.1"/>
    <property type="molecule type" value="Genomic_DNA"/>
</dbReference>
<comment type="caution">
    <text evidence="1">The sequence shown here is derived from an EMBL/GenBank/DDBJ whole genome shotgun (WGS) entry which is preliminary data.</text>
</comment>
<accession>A0AAI9DFC8</accession>
<evidence type="ECO:0000313" key="1">
    <source>
        <dbReference type="EMBL" id="EMJ5135900.1"/>
    </source>
</evidence>
<sequence length="165" mass="19488">MKNNNILFMLILYVNGLFISQFSLADPIAKDTYFFNVNESKLNFNNQNEKEQKGIIYIKGLFVMSPCRLISDEIDIKEIYIKNIDVIINRCQLYANKKQMERAIDKKMFTSSLSFSDRNEIVNLKENRAKHYQNYSVINYIISDEQKRKIIDGKGHILKLKLQYN</sequence>
<dbReference type="AlphaFoldDB" id="A0AAI9DFC8"/>
<gene>
    <name evidence="1" type="ORF">RG298_003673</name>
</gene>
<organism evidence="1">
    <name type="scientific">Providencia stuartii</name>
    <dbReference type="NCBI Taxonomy" id="588"/>
    <lineage>
        <taxon>Bacteria</taxon>
        <taxon>Pseudomonadati</taxon>
        <taxon>Pseudomonadota</taxon>
        <taxon>Gammaproteobacteria</taxon>
        <taxon>Enterobacterales</taxon>
        <taxon>Morganellaceae</taxon>
        <taxon>Providencia</taxon>
    </lineage>
</organism>
<protein>
    <submittedName>
        <fullName evidence="1">Fimbrial protein</fullName>
    </submittedName>
</protein>
<name>A0AAI9DFC8_PROST</name>
<reference evidence="1" key="1">
    <citation type="submission" date="2024-02" db="EMBL/GenBank/DDBJ databases">
        <authorList>
            <consortium name="Clinical and Environmental Microbiology Branch: Whole genome sequencing antimicrobial resistance pathogens in the healthcare setting"/>
        </authorList>
    </citation>
    <scope>NUCLEOTIDE SEQUENCE</scope>
    <source>
        <strain evidence="1">2021GO-0154</strain>
    </source>
</reference>